<sequence length="371" mass="41535">MDLTQPSSDDEKNKGEALHLREREIREISPLPDPLHQSNVDCEEATTPSLSSHVNATIHPQARRPQNRSLNSLVGRTRSVVCKLLVEEVEFQLEENEIMNCEEVHTKKPSPKKTRGQTKIEVVLVNVETWKKISTRQKEILCHSIQARYNVDEWQKKFLFQKMGGLWRANKSCLKNSSSSTSITQVDVWTKACVKKDGTPINSQVADTLEHIEQDCVASSSSIIDDAISRVLGPNQGYVRELGFDELKSVVASLLKDKEKTSDENSNHLVRRVPSSTHIRTPTPTPIINSPPSVSTNTPHKCLLLDWVDSGEVIAEGRWSSKDPSVLVHHVPFGPNAVRVWVDTVKIPNSFLWRPTSDIIVIDDALGIIVA</sequence>
<evidence type="ECO:0000313" key="3">
    <source>
        <dbReference type="Proteomes" id="UP000321947"/>
    </source>
</evidence>
<name>A0A5D3D2Q7_CUCMM</name>
<accession>A0A5D3D2Q7</accession>
<organism evidence="2 3">
    <name type="scientific">Cucumis melo var. makuwa</name>
    <name type="common">Oriental melon</name>
    <dbReference type="NCBI Taxonomy" id="1194695"/>
    <lineage>
        <taxon>Eukaryota</taxon>
        <taxon>Viridiplantae</taxon>
        <taxon>Streptophyta</taxon>
        <taxon>Embryophyta</taxon>
        <taxon>Tracheophyta</taxon>
        <taxon>Spermatophyta</taxon>
        <taxon>Magnoliopsida</taxon>
        <taxon>eudicotyledons</taxon>
        <taxon>Gunneridae</taxon>
        <taxon>Pentapetalae</taxon>
        <taxon>rosids</taxon>
        <taxon>fabids</taxon>
        <taxon>Cucurbitales</taxon>
        <taxon>Cucurbitaceae</taxon>
        <taxon>Benincaseae</taxon>
        <taxon>Cucumis</taxon>
    </lineage>
</organism>
<feature type="compositionally biased region" description="Basic and acidic residues" evidence="1">
    <location>
        <begin position="9"/>
        <end position="20"/>
    </location>
</feature>
<protein>
    <submittedName>
        <fullName evidence="2">Plant transposase</fullName>
    </submittedName>
</protein>
<feature type="region of interest" description="Disordered" evidence="1">
    <location>
        <begin position="1"/>
        <end position="20"/>
    </location>
</feature>
<dbReference type="EMBL" id="SSTD01008192">
    <property type="protein sequence ID" value="TYK17066.1"/>
    <property type="molecule type" value="Genomic_DNA"/>
</dbReference>
<evidence type="ECO:0000313" key="2">
    <source>
        <dbReference type="EMBL" id="TYK17066.1"/>
    </source>
</evidence>
<comment type="caution">
    <text evidence="2">The sequence shown here is derived from an EMBL/GenBank/DDBJ whole genome shotgun (WGS) entry which is preliminary data.</text>
</comment>
<dbReference type="Proteomes" id="UP000321947">
    <property type="component" value="Unassembled WGS sequence"/>
</dbReference>
<gene>
    <name evidence="2" type="ORF">E5676_scaffold1327G00100</name>
</gene>
<dbReference type="AlphaFoldDB" id="A0A5D3D2Q7"/>
<reference evidence="2 3" key="1">
    <citation type="submission" date="2019-08" db="EMBL/GenBank/DDBJ databases">
        <title>Draft genome sequences of two oriental melons (Cucumis melo L. var makuwa).</title>
        <authorList>
            <person name="Kwon S.-Y."/>
        </authorList>
    </citation>
    <scope>NUCLEOTIDE SEQUENCE [LARGE SCALE GENOMIC DNA]</scope>
    <source>
        <strain evidence="3">cv. Chang Bougi</strain>
        <tissue evidence="2">Leaf</tissue>
    </source>
</reference>
<evidence type="ECO:0000256" key="1">
    <source>
        <dbReference type="SAM" id="MobiDB-lite"/>
    </source>
</evidence>
<proteinExistence type="predicted"/>